<gene>
    <name evidence="2" type="ORF">CC80DRAFT_489625</name>
</gene>
<accession>A0A6A5U499</accession>
<feature type="region of interest" description="Disordered" evidence="1">
    <location>
        <begin position="297"/>
        <end position="321"/>
    </location>
</feature>
<evidence type="ECO:0000313" key="3">
    <source>
        <dbReference type="Proteomes" id="UP000800035"/>
    </source>
</evidence>
<name>A0A6A5U499_9PLEO</name>
<sequence>MSAKDSPAAAAADDAQATRWDRPRWISVFSSHNPTIREVTECLGLGLSASSSTTNRGIPKFDNPDYRKLSSEVTRLSKELPKERDALLDFAADPGSLDQELEDLLATYGPAIWGRDTDRTCLLTPDPAKKTYSKDLFFEDPDDKEVLKIHLQRWIIIKACYYIRNMKLKRASAASEYETLADMDPDMNSPPSPNATPNSLSPSLEGASTTAGAESSNRPIASKKRKSSVFNSLSDGEDMGSPRVKRPYQHHTMPRSRNSPRKALHSIAGSPISENTPPLPALGSKLALTSTPEVPRTLLTPLSSNHLNGTPRPPLAAAPAGGFTAVNNNSFTAVNTSPPVKEARSHSVAASNGPSYASPYDGKSNGVAPTQSLPNPPKAPPLNTSVSHGFQAINSPVVTNEANGVSARNSPVAHHSSHQLHSSHHQSTPAHNGPASRSNTPVHHHHHHVHRRPSLAHQRSSRSNTPIAPAQPVQPITNVTNQPASAPTVQAMAAAHIHPSSAPRPHHVAVSLAPHPSSAMPYAPPVQAVLKSHPVEAAPAVQHPIGFHELSLNQCEILGLLMQYFFPKPTSPPDEGLLLARIESLWRDYTPHFRNQTGQLFELQAKVLFSWTLERRKVAQLRQEIALRPGLSAAEMVERLLAMNDLRLARLKWKNMSNADGLSAEDLLCRTFAIMTNTEGTEYLFKDGLARLNEGVLEFLRSEDLKILLKQG</sequence>
<feature type="compositionally biased region" description="Polar residues" evidence="1">
    <location>
        <begin position="457"/>
        <end position="466"/>
    </location>
</feature>
<dbReference type="Proteomes" id="UP000800035">
    <property type="component" value="Unassembled WGS sequence"/>
</dbReference>
<feature type="region of interest" description="Disordered" evidence="1">
    <location>
        <begin position="334"/>
        <end position="388"/>
    </location>
</feature>
<dbReference type="AlphaFoldDB" id="A0A6A5U499"/>
<feature type="compositionally biased region" description="Basic residues" evidence="1">
    <location>
        <begin position="243"/>
        <end position="264"/>
    </location>
</feature>
<proteinExistence type="predicted"/>
<reference evidence="2" key="1">
    <citation type="journal article" date="2020" name="Stud. Mycol.">
        <title>101 Dothideomycetes genomes: a test case for predicting lifestyles and emergence of pathogens.</title>
        <authorList>
            <person name="Haridas S."/>
            <person name="Albert R."/>
            <person name="Binder M."/>
            <person name="Bloem J."/>
            <person name="Labutti K."/>
            <person name="Salamov A."/>
            <person name="Andreopoulos B."/>
            <person name="Baker S."/>
            <person name="Barry K."/>
            <person name="Bills G."/>
            <person name="Bluhm B."/>
            <person name="Cannon C."/>
            <person name="Castanera R."/>
            <person name="Culley D."/>
            <person name="Daum C."/>
            <person name="Ezra D."/>
            <person name="Gonzalez J."/>
            <person name="Henrissat B."/>
            <person name="Kuo A."/>
            <person name="Liang C."/>
            <person name="Lipzen A."/>
            <person name="Lutzoni F."/>
            <person name="Magnuson J."/>
            <person name="Mondo S."/>
            <person name="Nolan M."/>
            <person name="Ohm R."/>
            <person name="Pangilinan J."/>
            <person name="Park H.-J."/>
            <person name="Ramirez L."/>
            <person name="Alfaro M."/>
            <person name="Sun H."/>
            <person name="Tritt A."/>
            <person name="Yoshinaga Y."/>
            <person name="Zwiers L.-H."/>
            <person name="Turgeon B."/>
            <person name="Goodwin S."/>
            <person name="Spatafora J."/>
            <person name="Crous P."/>
            <person name="Grigoriev I."/>
        </authorList>
    </citation>
    <scope>NUCLEOTIDE SEQUENCE</scope>
    <source>
        <strain evidence="2">CBS 675.92</strain>
    </source>
</reference>
<dbReference type="OrthoDB" id="3796606at2759"/>
<feature type="compositionally biased region" description="Polar residues" evidence="1">
    <location>
        <begin position="474"/>
        <end position="488"/>
    </location>
</feature>
<evidence type="ECO:0000313" key="2">
    <source>
        <dbReference type="EMBL" id="KAF1959494.1"/>
    </source>
</evidence>
<feature type="compositionally biased region" description="Basic residues" evidence="1">
    <location>
        <begin position="442"/>
        <end position="454"/>
    </location>
</feature>
<feature type="region of interest" description="Disordered" evidence="1">
    <location>
        <begin position="181"/>
        <end position="285"/>
    </location>
</feature>
<feature type="compositionally biased region" description="Basic residues" evidence="1">
    <location>
        <begin position="415"/>
        <end position="424"/>
    </location>
</feature>
<organism evidence="2 3">
    <name type="scientific">Byssothecium circinans</name>
    <dbReference type="NCBI Taxonomy" id="147558"/>
    <lineage>
        <taxon>Eukaryota</taxon>
        <taxon>Fungi</taxon>
        <taxon>Dikarya</taxon>
        <taxon>Ascomycota</taxon>
        <taxon>Pezizomycotina</taxon>
        <taxon>Dothideomycetes</taxon>
        <taxon>Pleosporomycetidae</taxon>
        <taxon>Pleosporales</taxon>
        <taxon>Massarineae</taxon>
        <taxon>Massarinaceae</taxon>
        <taxon>Byssothecium</taxon>
    </lineage>
</organism>
<evidence type="ECO:0000256" key="1">
    <source>
        <dbReference type="SAM" id="MobiDB-lite"/>
    </source>
</evidence>
<feature type="compositionally biased region" description="Polar residues" evidence="1">
    <location>
        <begin position="206"/>
        <end position="219"/>
    </location>
</feature>
<feature type="region of interest" description="Disordered" evidence="1">
    <location>
        <begin position="403"/>
        <end position="512"/>
    </location>
</feature>
<protein>
    <submittedName>
        <fullName evidence="2">Uncharacterized protein</fullName>
    </submittedName>
</protein>
<keyword evidence="3" id="KW-1185">Reference proteome</keyword>
<dbReference type="EMBL" id="ML976984">
    <property type="protein sequence ID" value="KAF1959494.1"/>
    <property type="molecule type" value="Genomic_DNA"/>
</dbReference>